<dbReference type="PROSITE" id="PS01240">
    <property type="entry name" value="PNP_MTAP_2"/>
    <property type="match status" value="1"/>
</dbReference>
<comment type="catalytic activity">
    <reaction evidence="4">
        <text>S-methyl-5'-thioadenosine + phosphate = 5-(methylsulfanyl)-alpha-D-ribose 1-phosphate + adenine</text>
        <dbReference type="Rhea" id="RHEA:11852"/>
        <dbReference type="ChEBI" id="CHEBI:16708"/>
        <dbReference type="ChEBI" id="CHEBI:17509"/>
        <dbReference type="ChEBI" id="CHEBI:43474"/>
        <dbReference type="ChEBI" id="CHEBI:58533"/>
        <dbReference type="EC" id="2.4.2.28"/>
    </reaction>
</comment>
<keyword evidence="4" id="KW-0539">Nucleus</keyword>
<dbReference type="Pfam" id="PF01048">
    <property type="entry name" value="PNP_UDP_1"/>
    <property type="match status" value="1"/>
</dbReference>
<comment type="pathway">
    <text evidence="4">Amino-acid biosynthesis; L-methionine biosynthesis via salvage pathway; S-methyl-5-thio-alpha-D-ribose 1-phosphate from S-methyl-5'-thioadenosine (phosphorylase route): step 1/1.</text>
</comment>
<keyword evidence="4" id="KW-0963">Cytoplasm</keyword>
<feature type="domain" description="Nucleoside phosphorylase" evidence="5">
    <location>
        <begin position="4"/>
        <end position="247"/>
    </location>
</feature>
<feature type="binding site" evidence="4">
    <location>
        <begin position="213"/>
        <end position="215"/>
    </location>
    <ligand>
        <name>substrate</name>
    </ligand>
</feature>
<dbReference type="GO" id="GO:0005634">
    <property type="term" value="C:nucleus"/>
    <property type="evidence" value="ECO:0007669"/>
    <property type="project" value="UniProtKB-SubCell"/>
</dbReference>
<reference evidence="7" key="1">
    <citation type="submission" date="2016-11" db="UniProtKB">
        <authorList>
            <consortium name="WormBaseParasite"/>
        </authorList>
    </citation>
    <scope>IDENTIFICATION</scope>
</reference>
<feature type="site" description="Important for substrate specificity" evidence="4">
    <location>
        <position position="225"/>
    </location>
</feature>
<evidence type="ECO:0000256" key="4">
    <source>
        <dbReference type="HAMAP-Rule" id="MF_03155"/>
    </source>
</evidence>
<dbReference type="GO" id="GO:0017061">
    <property type="term" value="F:S-methyl-5-thioadenosine phosphorylase activity"/>
    <property type="evidence" value="ECO:0007669"/>
    <property type="project" value="UniProtKB-UniRule"/>
</dbReference>
<feature type="binding site" evidence="4">
    <location>
        <begin position="53"/>
        <end position="54"/>
    </location>
    <ligand>
        <name>phosphate</name>
        <dbReference type="ChEBI" id="CHEBI:43474"/>
    </ligand>
</feature>
<comment type="subcellular location">
    <subcellularLocation>
        <location evidence="4">Cytoplasm</location>
    </subcellularLocation>
    <subcellularLocation>
        <location evidence="4">Nucleus</location>
    </subcellularLocation>
</comment>
<dbReference type="AlphaFoldDB" id="A0A1I7YIH8"/>
<feature type="site" description="Important for substrate specificity" evidence="4">
    <location>
        <position position="171"/>
    </location>
</feature>
<protein>
    <recommendedName>
        <fullName evidence="4">S-methyl-5'-thioadenosine phosphorylase</fullName>
        <ecNumber evidence="4">2.4.2.28</ecNumber>
    </recommendedName>
    <alternativeName>
        <fullName evidence="4">5'-methylthioadenosine phosphorylase</fullName>
        <shortName evidence="4">MTA phosphorylase</shortName>
        <shortName evidence="4">MTAP</shortName>
        <shortName evidence="4">MTAPase</shortName>
    </alternativeName>
</protein>
<evidence type="ECO:0000256" key="3">
    <source>
        <dbReference type="ARBA" id="ARBA00022726"/>
    </source>
</evidence>
<evidence type="ECO:0000259" key="5">
    <source>
        <dbReference type="Pfam" id="PF01048"/>
    </source>
</evidence>
<dbReference type="PANTHER" id="PTHR42679:SF2">
    <property type="entry name" value="S-METHYL-5'-THIOADENOSINE PHOSPHORYLASE"/>
    <property type="match status" value="1"/>
</dbReference>
<evidence type="ECO:0000256" key="1">
    <source>
        <dbReference type="ARBA" id="ARBA00022676"/>
    </source>
</evidence>
<organism evidence="6 7">
    <name type="scientific">Steinernema glaseri</name>
    <dbReference type="NCBI Taxonomy" id="37863"/>
    <lineage>
        <taxon>Eukaryota</taxon>
        <taxon>Metazoa</taxon>
        <taxon>Ecdysozoa</taxon>
        <taxon>Nematoda</taxon>
        <taxon>Chromadorea</taxon>
        <taxon>Rhabditida</taxon>
        <taxon>Tylenchina</taxon>
        <taxon>Panagrolaimomorpha</taxon>
        <taxon>Strongyloidoidea</taxon>
        <taxon>Steinernematidae</taxon>
        <taxon>Steinernema</taxon>
    </lineage>
</organism>
<dbReference type="Proteomes" id="UP000095287">
    <property type="component" value="Unplaced"/>
</dbReference>
<dbReference type="EC" id="2.4.2.28" evidence="4"/>
<dbReference type="InterPro" id="IPR035994">
    <property type="entry name" value="Nucleoside_phosphorylase_sf"/>
</dbReference>
<evidence type="ECO:0000313" key="7">
    <source>
        <dbReference type="WBParaSite" id="L893_g16681.t1"/>
    </source>
</evidence>
<dbReference type="HAMAP" id="MF_01963">
    <property type="entry name" value="MTAP"/>
    <property type="match status" value="1"/>
</dbReference>
<comment type="similarity">
    <text evidence="4">Belongs to the PNP/MTAP phosphorylase family. MTAP subfamily.</text>
</comment>
<sequence>MTLKIGIIGGTGLEKTNFLENVREITVDTPYGAPSDVLLEGTVGSVSCVILPRHGRRHQYSPTNVNYRANMWALMKTGVDIIIACTASGSLREEIAPGHFVVLDSFIDRTTKREQTFYDGQPGHPSGVAHVPMHPVFNQKLREVIMETCEELNITYHKKGTAVCIEGPRFSSRAESEMFRLWGGDIVNMTICPEAILAKELGIPYVSTALATDYDCWREDEHVSVELVLKTLAENASSATKLFMKAIEKVAKMDWSDEIKEAKTMARCSIMGIVEEEVPHLL</sequence>
<dbReference type="GO" id="GO:0019509">
    <property type="term" value="P:L-methionine salvage from methylthioadenosine"/>
    <property type="evidence" value="ECO:0007669"/>
    <property type="project" value="UniProtKB-UniRule"/>
</dbReference>
<dbReference type="InterPro" id="IPR010044">
    <property type="entry name" value="MTAP"/>
</dbReference>
<keyword evidence="2 4" id="KW-0808">Transferase</keyword>
<keyword evidence="3 4" id="KW-0660">Purine salvage</keyword>
<dbReference type="PANTHER" id="PTHR42679">
    <property type="entry name" value="S-METHYL-5'-THIOADENOSINE PHOSPHORYLASE"/>
    <property type="match status" value="1"/>
</dbReference>
<comment type="function">
    <text evidence="4">Catalyzes the reversible phosphorylation of S-methyl-5'-thioadenosine (MTA) to adenine and 5-methylthioribose-1-phosphate. Involved in the breakdown of MTA, a major by-product of polyamine biosynthesis. Responsible for the first step in the methionine salvage pathway after MTA has been generated from S-adenosylmethionine. Has broad substrate specificity with 6-aminopurine nucleosides as preferred substrates.</text>
</comment>
<feature type="binding site" evidence="4">
    <location>
        <begin position="86"/>
        <end position="87"/>
    </location>
    <ligand>
        <name>phosphate</name>
        <dbReference type="ChEBI" id="CHEBI:43474"/>
    </ligand>
</feature>
<dbReference type="WBParaSite" id="L893_g16681.t1">
    <property type="protein sequence ID" value="L893_g16681.t1"/>
    <property type="gene ID" value="L893_g16681"/>
</dbReference>
<dbReference type="InterPro" id="IPR000845">
    <property type="entry name" value="Nucleoside_phosphorylase_d"/>
</dbReference>
<feature type="binding site" evidence="4">
    <location>
        <position position="11"/>
    </location>
    <ligand>
        <name>phosphate</name>
        <dbReference type="ChEBI" id="CHEBI:43474"/>
    </ligand>
</feature>
<keyword evidence="6" id="KW-1185">Reference proteome</keyword>
<comment type="subunit">
    <text evidence="4">Homotrimer.</text>
</comment>
<evidence type="ECO:0000313" key="6">
    <source>
        <dbReference type="Proteomes" id="UP000095287"/>
    </source>
</evidence>
<dbReference type="GO" id="GO:0006166">
    <property type="term" value="P:purine ribonucleoside salvage"/>
    <property type="evidence" value="ECO:0007669"/>
    <property type="project" value="UniProtKB-KW"/>
</dbReference>
<dbReference type="NCBIfam" id="TIGR01694">
    <property type="entry name" value="MTAP"/>
    <property type="match status" value="1"/>
</dbReference>
<feature type="binding site" evidence="4">
    <location>
        <position position="189"/>
    </location>
    <ligand>
        <name>substrate</name>
    </ligand>
</feature>
<proteinExistence type="inferred from homology"/>
<dbReference type="CDD" id="cd09010">
    <property type="entry name" value="MTAP_SsMTAPII_like_MTIP"/>
    <property type="match status" value="1"/>
</dbReference>
<dbReference type="SUPFAM" id="SSF53167">
    <property type="entry name" value="Purine and uridine phosphorylases"/>
    <property type="match status" value="1"/>
</dbReference>
<dbReference type="UniPathway" id="UPA00904">
    <property type="reaction ID" value="UER00873"/>
</dbReference>
<evidence type="ECO:0000256" key="2">
    <source>
        <dbReference type="ARBA" id="ARBA00022679"/>
    </source>
</evidence>
<name>A0A1I7YIH8_9BILA</name>
<keyword evidence="1 4" id="KW-0328">Glycosyltransferase</keyword>
<dbReference type="GO" id="GO:0005829">
    <property type="term" value="C:cytosol"/>
    <property type="evidence" value="ECO:0007669"/>
    <property type="project" value="TreeGrafter"/>
</dbReference>
<dbReference type="InterPro" id="IPR018099">
    <property type="entry name" value="Purine_phosphorylase-2_CS"/>
</dbReference>
<feature type="binding site" evidence="4">
    <location>
        <position position="190"/>
    </location>
    <ligand>
        <name>phosphate</name>
        <dbReference type="ChEBI" id="CHEBI:43474"/>
    </ligand>
</feature>
<accession>A0A1I7YIH8</accession>
<dbReference type="Gene3D" id="3.40.50.1580">
    <property type="entry name" value="Nucleoside phosphorylase domain"/>
    <property type="match status" value="1"/>
</dbReference>
<dbReference type="FunFam" id="3.40.50.1580:FF:000012">
    <property type="entry name" value="Probable 6-oxopurine nucleoside phosphorylase"/>
    <property type="match status" value="1"/>
</dbReference>